<comment type="caution">
    <text evidence="3">The sequence shown here is derived from an EMBL/GenBank/DDBJ whole genome shotgun (WGS) entry which is preliminary data.</text>
</comment>
<keyword evidence="4" id="KW-1185">Reference proteome</keyword>
<gene>
    <name evidence="3" type="ORF">EDC23_1623</name>
</gene>
<dbReference type="CDD" id="cd00093">
    <property type="entry name" value="HTH_XRE"/>
    <property type="match status" value="1"/>
</dbReference>
<dbReference type="RefSeq" id="WP_134083161.1">
    <property type="nucleotide sequence ID" value="NZ_SOQX01000003.1"/>
</dbReference>
<dbReference type="InterPro" id="IPR010982">
    <property type="entry name" value="Lambda_DNA-bd_dom_sf"/>
</dbReference>
<evidence type="ECO:0000313" key="4">
    <source>
        <dbReference type="Proteomes" id="UP000294914"/>
    </source>
</evidence>
<organism evidence="3 4">
    <name type="scientific">Thiohalophilus thiocyanatoxydans</name>
    <dbReference type="NCBI Taxonomy" id="381308"/>
    <lineage>
        <taxon>Bacteria</taxon>
        <taxon>Pseudomonadati</taxon>
        <taxon>Pseudomonadota</taxon>
        <taxon>Gammaproteobacteria</taxon>
        <taxon>Thiohalomonadales</taxon>
        <taxon>Thiohalophilaceae</taxon>
        <taxon>Thiohalophilus</taxon>
    </lineage>
</organism>
<keyword evidence="1" id="KW-1133">Transmembrane helix</keyword>
<name>A0A4R8ILP6_9GAMM</name>
<sequence length="150" mass="17251">MTREALHQPEMPPAEPRIWPGQRLREAREAQNLSREQVAHQLNQEVSTIAALEEDDYARLPGKTYILGYLRSYARLLQLPENEIIDAVQIDREENRDLLPGHLNSDKPIPLTTRNRRPLRYVILIILIIVALVGLFVGVPSLPFALDWPF</sequence>
<accession>A0A4R8ILP6</accession>
<proteinExistence type="predicted"/>
<feature type="domain" description="HTH cro/C1-type" evidence="2">
    <location>
        <begin position="24"/>
        <end position="84"/>
    </location>
</feature>
<dbReference type="PANTHER" id="PTHR34475:SF1">
    <property type="entry name" value="CYTOSKELETON PROTEIN RODZ"/>
    <property type="match status" value="1"/>
</dbReference>
<dbReference type="InterPro" id="IPR050400">
    <property type="entry name" value="Bact_Cytoskel_RodZ"/>
</dbReference>
<feature type="transmembrane region" description="Helical" evidence="1">
    <location>
        <begin position="121"/>
        <end position="146"/>
    </location>
</feature>
<reference evidence="3 4" key="1">
    <citation type="submission" date="2019-03" db="EMBL/GenBank/DDBJ databases">
        <title>Genomic Encyclopedia of Type Strains, Phase IV (KMG-IV): sequencing the most valuable type-strain genomes for metagenomic binning, comparative biology and taxonomic classification.</title>
        <authorList>
            <person name="Goeker M."/>
        </authorList>
    </citation>
    <scope>NUCLEOTIDE SEQUENCE [LARGE SCALE GENOMIC DNA]</scope>
    <source>
        <strain evidence="3 4">DSM 16326</strain>
    </source>
</reference>
<dbReference type="SMART" id="SM00530">
    <property type="entry name" value="HTH_XRE"/>
    <property type="match status" value="1"/>
</dbReference>
<dbReference type="Gene3D" id="1.10.260.40">
    <property type="entry name" value="lambda repressor-like DNA-binding domains"/>
    <property type="match status" value="1"/>
</dbReference>
<evidence type="ECO:0000259" key="2">
    <source>
        <dbReference type="PROSITE" id="PS50943"/>
    </source>
</evidence>
<evidence type="ECO:0000313" key="3">
    <source>
        <dbReference type="EMBL" id="TDY01732.1"/>
    </source>
</evidence>
<dbReference type="InterPro" id="IPR001387">
    <property type="entry name" value="Cro/C1-type_HTH"/>
</dbReference>
<keyword evidence="1" id="KW-0812">Transmembrane</keyword>
<dbReference type="PANTHER" id="PTHR34475">
    <property type="match status" value="1"/>
</dbReference>
<dbReference type="SUPFAM" id="SSF47413">
    <property type="entry name" value="lambda repressor-like DNA-binding domains"/>
    <property type="match status" value="1"/>
</dbReference>
<dbReference type="OrthoDB" id="9790252at2"/>
<evidence type="ECO:0000256" key="1">
    <source>
        <dbReference type="SAM" id="Phobius"/>
    </source>
</evidence>
<dbReference type="Pfam" id="PF13413">
    <property type="entry name" value="HTH_25"/>
    <property type="match status" value="1"/>
</dbReference>
<dbReference type="AlphaFoldDB" id="A0A4R8ILP6"/>
<dbReference type="Proteomes" id="UP000294914">
    <property type="component" value="Unassembled WGS sequence"/>
</dbReference>
<protein>
    <submittedName>
        <fullName evidence="3">Helix-turn-helix protein</fullName>
    </submittedName>
</protein>
<dbReference type="PROSITE" id="PS50943">
    <property type="entry name" value="HTH_CROC1"/>
    <property type="match status" value="1"/>
</dbReference>
<keyword evidence="1" id="KW-0472">Membrane</keyword>
<dbReference type="EMBL" id="SOQX01000003">
    <property type="protein sequence ID" value="TDY01732.1"/>
    <property type="molecule type" value="Genomic_DNA"/>
</dbReference>
<dbReference type="GO" id="GO:0003677">
    <property type="term" value="F:DNA binding"/>
    <property type="evidence" value="ECO:0007669"/>
    <property type="project" value="InterPro"/>
</dbReference>